<proteinExistence type="predicted"/>
<name>A0ABM5TYC8_CORUL</name>
<sequence>MNVAKNFLDEDEARQMRRLTSMFLDYAEDQAERKKTLLLDDWVKKTDAWLVFNEREVLHGCGKRSHKQATAKAQVEWDSYQLRLDAEVNTMDMKALEAEVKALNRGDRPVG</sequence>
<protein>
    <submittedName>
        <fullName evidence="1">Uncharacterized protein</fullName>
    </submittedName>
</protein>
<dbReference type="Pfam" id="PF13310">
    <property type="entry name" value="Virulence_RhuM"/>
    <property type="match status" value="1"/>
</dbReference>
<dbReference type="InterPro" id="IPR011204">
    <property type="entry name" value="Virulence_RhuM-like"/>
</dbReference>
<dbReference type="PANTHER" id="PTHR35810">
    <property type="entry name" value="CYTOPLASMIC PROTEIN-RELATED"/>
    <property type="match status" value="1"/>
</dbReference>
<evidence type="ECO:0000313" key="2">
    <source>
        <dbReference type="Proteomes" id="UP000036185"/>
    </source>
</evidence>
<evidence type="ECO:0000313" key="1">
    <source>
        <dbReference type="EMBL" id="AKN76139.1"/>
    </source>
</evidence>
<gene>
    <name evidence="1" type="ORF">CulFRC58_0285</name>
</gene>
<keyword evidence="2" id="KW-1185">Reference proteome</keyword>
<reference evidence="1 2" key="1">
    <citation type="journal article" date="2014" name="Int. J. Syst. Evol. Microbiol.">
        <title>Draft Genome Sequence of Corynebacterium ulcerans FRC58, Isolated from the Bronchitic Aspiration of a Patient in France.</title>
        <authorList>
            <person name="Silva Ado S."/>
            <person name="Barauna R.A."/>
            <person name="de Sa P.C."/>
            <person name="das Gracas D.A."/>
            <person name="Carneiro A.R."/>
            <person name="Thouvenin M."/>
            <person name="Azevedo V."/>
            <person name="Badell E."/>
            <person name="Guiso N."/>
            <person name="da Silva A.L."/>
            <person name="Ramos R.T."/>
        </authorList>
    </citation>
    <scope>NUCLEOTIDE SEQUENCE [LARGE SCALE GENOMIC DNA]</scope>
    <source>
        <strain evidence="1 2">FRC58</strain>
    </source>
</reference>
<dbReference type="PANTHER" id="PTHR35810:SF1">
    <property type="entry name" value="CYTOPLASMIC PROTEIN"/>
    <property type="match status" value="1"/>
</dbReference>
<dbReference type="EMBL" id="CP011913">
    <property type="protein sequence ID" value="AKN76139.1"/>
    <property type="molecule type" value="Genomic_DNA"/>
</dbReference>
<organism evidence="1 2">
    <name type="scientific">Corynebacterium ulcerans FRC58</name>
    <dbReference type="NCBI Taxonomy" id="1408268"/>
    <lineage>
        <taxon>Bacteria</taxon>
        <taxon>Bacillati</taxon>
        <taxon>Actinomycetota</taxon>
        <taxon>Actinomycetes</taxon>
        <taxon>Mycobacteriales</taxon>
        <taxon>Corynebacteriaceae</taxon>
        <taxon>Corynebacterium</taxon>
    </lineage>
</organism>
<dbReference type="Proteomes" id="UP000036185">
    <property type="component" value="Chromosome"/>
</dbReference>
<accession>A0ABM5TYC8</accession>